<evidence type="ECO:0000313" key="3">
    <source>
        <dbReference type="Proteomes" id="UP000243579"/>
    </source>
</evidence>
<feature type="region of interest" description="Disordered" evidence="1">
    <location>
        <begin position="144"/>
        <end position="238"/>
    </location>
</feature>
<dbReference type="Proteomes" id="UP000243579">
    <property type="component" value="Unassembled WGS sequence"/>
</dbReference>
<comment type="caution">
    <text evidence="2">The sequence shown here is derived from an EMBL/GenBank/DDBJ whole genome shotgun (WGS) entry which is preliminary data.</text>
</comment>
<sequence>MCAKSSIEVLLDWISVVDGEGRFINYARWKGGIKTKDAETKSTVASSISTMLKNDHDLVRNQDAVLANLTELSTSHNAARDFLEHTGSGVLERLDAQYEDKTDPAYIAQLDPIHAATLKLCKYYDTLVPIMGGRATARPVVCGSNEDGSITLQDLEGFGDESRHEEARDDSADDEGGGEANVGDDDMLFNEDEPDDALSQPPQTNAEDINNEGSPPRAQSTNKPAKRMKLPVQKAKQPGLIEGLMRSLEGQTAVAERTSNRNLKIKESELAH</sequence>
<dbReference type="PANTHER" id="PTHR33324:SF2">
    <property type="entry name" value="MYB_SANT-LIKE DNA-BINDING DOMAIN-CONTAINING PROTEIN"/>
    <property type="match status" value="1"/>
</dbReference>
<proteinExistence type="predicted"/>
<reference evidence="2 3" key="1">
    <citation type="journal article" date="2014" name="Genome Biol. Evol.">
        <title>The secreted proteins of Achlya hypogyna and Thraustotheca clavata identify the ancestral oomycete secretome and reveal gene acquisitions by horizontal gene transfer.</title>
        <authorList>
            <person name="Misner I."/>
            <person name="Blouin N."/>
            <person name="Leonard G."/>
            <person name="Richards T.A."/>
            <person name="Lane C.E."/>
        </authorList>
    </citation>
    <scope>NUCLEOTIDE SEQUENCE [LARGE SCALE GENOMIC DNA]</scope>
    <source>
        <strain evidence="2 3">ATCC 48635</strain>
    </source>
</reference>
<feature type="compositionally biased region" description="Basic and acidic residues" evidence="1">
    <location>
        <begin position="160"/>
        <end position="170"/>
    </location>
</feature>
<accession>A0A1V9YXQ5</accession>
<evidence type="ECO:0000313" key="2">
    <source>
        <dbReference type="EMBL" id="OQR90320.1"/>
    </source>
</evidence>
<dbReference type="EMBL" id="JNBR01000638">
    <property type="protein sequence ID" value="OQR90320.1"/>
    <property type="molecule type" value="Genomic_DNA"/>
</dbReference>
<dbReference type="PANTHER" id="PTHR33324">
    <property type="entry name" value="EXPRESSED PROTEIN"/>
    <property type="match status" value="1"/>
</dbReference>
<gene>
    <name evidence="2" type="ORF">ACHHYP_05624</name>
</gene>
<protein>
    <submittedName>
        <fullName evidence="2">Uncharacterized protein</fullName>
    </submittedName>
</protein>
<dbReference type="OrthoDB" id="78330at2759"/>
<name>A0A1V9YXQ5_ACHHY</name>
<dbReference type="AlphaFoldDB" id="A0A1V9YXQ5"/>
<organism evidence="2 3">
    <name type="scientific">Achlya hypogyna</name>
    <name type="common">Oomycete</name>
    <name type="synonym">Protoachlya hypogyna</name>
    <dbReference type="NCBI Taxonomy" id="1202772"/>
    <lineage>
        <taxon>Eukaryota</taxon>
        <taxon>Sar</taxon>
        <taxon>Stramenopiles</taxon>
        <taxon>Oomycota</taxon>
        <taxon>Saprolegniomycetes</taxon>
        <taxon>Saprolegniales</taxon>
        <taxon>Achlyaceae</taxon>
        <taxon>Achlya</taxon>
    </lineage>
</organism>
<feature type="compositionally biased region" description="Acidic residues" evidence="1">
    <location>
        <begin position="171"/>
        <end position="196"/>
    </location>
</feature>
<evidence type="ECO:0000256" key="1">
    <source>
        <dbReference type="SAM" id="MobiDB-lite"/>
    </source>
</evidence>
<feature type="compositionally biased region" description="Polar residues" evidence="1">
    <location>
        <begin position="200"/>
        <end position="223"/>
    </location>
</feature>
<keyword evidence="3" id="KW-1185">Reference proteome</keyword>
<feature type="region of interest" description="Disordered" evidence="1">
    <location>
        <begin position="252"/>
        <end position="272"/>
    </location>
</feature>